<dbReference type="EMBL" id="LDJK01000008">
    <property type="protein sequence ID" value="KRG76416.1"/>
    <property type="molecule type" value="Genomic_DNA"/>
</dbReference>
<proteinExistence type="predicted"/>
<sequence>MSEDAFAGTAVNSPEARAAQRAEFLDARLRKDGCDEATFSRALLLVAELDGLDDVAKACGVGTDFMRRQLNGTRPLHFESVLQVTRALGVQLRVEVKSG</sequence>
<protein>
    <recommendedName>
        <fullName evidence="3">Addiction module antidote protein</fullName>
    </recommendedName>
</protein>
<evidence type="ECO:0000313" key="1">
    <source>
        <dbReference type="EMBL" id="KRG76416.1"/>
    </source>
</evidence>
<evidence type="ECO:0000313" key="2">
    <source>
        <dbReference type="Proteomes" id="UP000051386"/>
    </source>
</evidence>
<dbReference type="RefSeq" id="WP_057507188.1">
    <property type="nucleotide sequence ID" value="NZ_LDJK01000008.1"/>
</dbReference>
<dbReference type="PATRIC" id="fig|517011.3.peg.3110"/>
<keyword evidence="2" id="KW-1185">Reference proteome</keyword>
<organism evidence="1 2">
    <name type="scientific">Stenotrophomonas chelatiphaga</name>
    <dbReference type="NCBI Taxonomy" id="517011"/>
    <lineage>
        <taxon>Bacteria</taxon>
        <taxon>Pseudomonadati</taxon>
        <taxon>Pseudomonadota</taxon>
        <taxon>Gammaproteobacteria</taxon>
        <taxon>Lysobacterales</taxon>
        <taxon>Lysobacteraceae</taxon>
        <taxon>Stenotrophomonas</taxon>
    </lineage>
</organism>
<reference evidence="1 2" key="1">
    <citation type="submission" date="2015-05" db="EMBL/GenBank/DDBJ databases">
        <title>Genome sequencing and analysis of members of genus Stenotrophomonas.</title>
        <authorList>
            <person name="Patil P.P."/>
            <person name="Midha S."/>
            <person name="Patil P.B."/>
        </authorList>
    </citation>
    <scope>NUCLEOTIDE SEQUENCE [LARGE SCALE GENOMIC DNA]</scope>
    <source>
        <strain evidence="1 2">DSM 21508</strain>
    </source>
</reference>
<gene>
    <name evidence="1" type="ORF">ABB28_02940</name>
</gene>
<name>A0A0R0D4K6_9GAMM</name>
<accession>A0A0R0D4K6</accession>
<evidence type="ECO:0008006" key="3">
    <source>
        <dbReference type="Google" id="ProtNLM"/>
    </source>
</evidence>
<dbReference type="AlphaFoldDB" id="A0A0R0D4K6"/>
<comment type="caution">
    <text evidence="1">The sequence shown here is derived from an EMBL/GenBank/DDBJ whole genome shotgun (WGS) entry which is preliminary data.</text>
</comment>
<dbReference type="Proteomes" id="UP000051386">
    <property type="component" value="Unassembled WGS sequence"/>
</dbReference>